<dbReference type="PROSITE" id="PS50069">
    <property type="entry name" value="CULLIN_2"/>
    <property type="match status" value="1"/>
</dbReference>
<name>F4RRK6_MELLP</name>
<dbReference type="Proteomes" id="UP000001072">
    <property type="component" value="Unassembled WGS sequence"/>
</dbReference>
<protein>
    <recommendedName>
        <fullName evidence="6">Cullin family profile domain-containing protein</fullName>
    </recommendedName>
</protein>
<evidence type="ECO:0000256" key="4">
    <source>
        <dbReference type="PROSITE-ProRule" id="PRU00330"/>
    </source>
</evidence>
<keyword evidence="8" id="KW-1185">Reference proteome</keyword>
<dbReference type="SUPFAM" id="SSF75632">
    <property type="entry name" value="Cullin homology domain"/>
    <property type="match status" value="1"/>
</dbReference>
<dbReference type="STRING" id="747676.F4RRK6"/>
<dbReference type="GeneID" id="18928149"/>
<dbReference type="FunFam" id="1.20.1310.10:FF:000002">
    <property type="entry name" value="cullin-3 isoform X1"/>
    <property type="match status" value="1"/>
</dbReference>
<dbReference type="InterPro" id="IPR036317">
    <property type="entry name" value="Cullin_homology_sf"/>
</dbReference>
<dbReference type="Gene3D" id="1.20.1310.10">
    <property type="entry name" value="Cullin Repeats"/>
    <property type="match status" value="2"/>
</dbReference>
<keyword evidence="3" id="KW-0832">Ubl conjugation</keyword>
<dbReference type="HOGENOM" id="CLU_004747_7_0_1"/>
<gene>
    <name evidence="7" type="ORF">MELLADRAFT_44021</name>
</gene>
<evidence type="ECO:0000313" key="7">
    <source>
        <dbReference type="EMBL" id="EGG05009.1"/>
    </source>
</evidence>
<dbReference type="PANTHER" id="PTHR11932">
    <property type="entry name" value="CULLIN"/>
    <property type="match status" value="1"/>
</dbReference>
<dbReference type="eggNOG" id="KOG2167">
    <property type="taxonomic scope" value="Eukaryota"/>
</dbReference>
<dbReference type="InterPro" id="IPR036388">
    <property type="entry name" value="WH-like_DNA-bd_sf"/>
</dbReference>
<dbReference type="VEuPathDB" id="FungiDB:MELLADRAFT_44021"/>
<dbReference type="Pfam" id="PF26557">
    <property type="entry name" value="Cullin_AB"/>
    <property type="match status" value="1"/>
</dbReference>
<keyword evidence="2" id="KW-1017">Isopeptide bond</keyword>
<dbReference type="Pfam" id="PF10557">
    <property type="entry name" value="Cullin_Nedd8"/>
    <property type="match status" value="1"/>
</dbReference>
<dbReference type="GO" id="GO:0031625">
    <property type="term" value="F:ubiquitin protein ligase binding"/>
    <property type="evidence" value="ECO:0007669"/>
    <property type="project" value="InterPro"/>
</dbReference>
<dbReference type="InterPro" id="IPR045093">
    <property type="entry name" value="Cullin"/>
</dbReference>
<dbReference type="RefSeq" id="XP_007411762.1">
    <property type="nucleotide sequence ID" value="XM_007411700.1"/>
</dbReference>
<feature type="domain" description="Cullin family profile" evidence="6">
    <location>
        <begin position="290"/>
        <end position="531"/>
    </location>
</feature>
<evidence type="ECO:0000256" key="5">
    <source>
        <dbReference type="RuleBase" id="RU003829"/>
    </source>
</evidence>
<dbReference type="InterPro" id="IPR019559">
    <property type="entry name" value="Cullin_neddylation_domain"/>
</dbReference>
<dbReference type="FunCoup" id="F4RRK6">
    <property type="interactions" value="543"/>
</dbReference>
<dbReference type="InterPro" id="IPR016158">
    <property type="entry name" value="Cullin_homology"/>
</dbReference>
<accession>F4RRK6</accession>
<evidence type="ECO:0000259" key="6">
    <source>
        <dbReference type="PROSITE" id="PS50069"/>
    </source>
</evidence>
<dbReference type="SUPFAM" id="SSF46785">
    <property type="entry name" value="Winged helix' DNA-binding domain"/>
    <property type="match status" value="1"/>
</dbReference>
<evidence type="ECO:0000256" key="2">
    <source>
        <dbReference type="ARBA" id="ARBA00022499"/>
    </source>
</evidence>
<dbReference type="SMART" id="SM00884">
    <property type="entry name" value="Cullin_Nedd8"/>
    <property type="match status" value="1"/>
</dbReference>
<dbReference type="InterPro" id="IPR016159">
    <property type="entry name" value="Cullin_repeat-like_dom_sf"/>
</dbReference>
<dbReference type="SUPFAM" id="SSF74788">
    <property type="entry name" value="Cullin repeat-like"/>
    <property type="match status" value="1"/>
</dbReference>
<organism evidence="8">
    <name type="scientific">Melampsora larici-populina (strain 98AG31 / pathotype 3-4-7)</name>
    <name type="common">Poplar leaf rust fungus</name>
    <dbReference type="NCBI Taxonomy" id="747676"/>
    <lineage>
        <taxon>Eukaryota</taxon>
        <taxon>Fungi</taxon>
        <taxon>Dikarya</taxon>
        <taxon>Basidiomycota</taxon>
        <taxon>Pucciniomycotina</taxon>
        <taxon>Pucciniomycetes</taxon>
        <taxon>Pucciniales</taxon>
        <taxon>Melampsoraceae</taxon>
        <taxon>Melampsora</taxon>
    </lineage>
</organism>
<evidence type="ECO:0000256" key="1">
    <source>
        <dbReference type="ARBA" id="ARBA00006019"/>
    </source>
</evidence>
<dbReference type="EMBL" id="GL883115">
    <property type="protein sequence ID" value="EGG05009.1"/>
    <property type="molecule type" value="Genomic_DNA"/>
</dbReference>
<dbReference type="SMART" id="SM00182">
    <property type="entry name" value="CULLIN"/>
    <property type="match status" value="1"/>
</dbReference>
<dbReference type="Gene3D" id="3.30.230.130">
    <property type="entry name" value="Cullin, Chain C, Domain 2"/>
    <property type="match status" value="1"/>
</dbReference>
<dbReference type="PROSITE" id="PS01256">
    <property type="entry name" value="CULLIN_1"/>
    <property type="match status" value="1"/>
</dbReference>
<evidence type="ECO:0000256" key="3">
    <source>
        <dbReference type="ARBA" id="ARBA00022843"/>
    </source>
</evidence>
<dbReference type="Pfam" id="PF00888">
    <property type="entry name" value="Cullin"/>
    <property type="match status" value="1"/>
</dbReference>
<reference evidence="8" key="1">
    <citation type="journal article" date="2011" name="Proc. Natl. Acad. Sci. U.S.A.">
        <title>Obligate biotrophy features unraveled by the genomic analysis of rust fungi.</title>
        <authorList>
            <person name="Duplessis S."/>
            <person name="Cuomo C.A."/>
            <person name="Lin Y.-C."/>
            <person name="Aerts A."/>
            <person name="Tisserant E."/>
            <person name="Veneault-Fourrey C."/>
            <person name="Joly D.L."/>
            <person name="Hacquard S."/>
            <person name="Amselem J."/>
            <person name="Cantarel B.L."/>
            <person name="Chiu R."/>
            <person name="Coutinho P.M."/>
            <person name="Feau N."/>
            <person name="Field M."/>
            <person name="Frey P."/>
            <person name="Gelhaye E."/>
            <person name="Goldberg J."/>
            <person name="Grabherr M.G."/>
            <person name="Kodira C.D."/>
            <person name="Kohler A."/>
            <person name="Kuees U."/>
            <person name="Lindquist E.A."/>
            <person name="Lucas S.M."/>
            <person name="Mago R."/>
            <person name="Mauceli E."/>
            <person name="Morin E."/>
            <person name="Murat C."/>
            <person name="Pangilinan J.L."/>
            <person name="Park R."/>
            <person name="Pearson M."/>
            <person name="Quesneville H."/>
            <person name="Rouhier N."/>
            <person name="Sakthikumar S."/>
            <person name="Salamov A.A."/>
            <person name="Schmutz J."/>
            <person name="Selles B."/>
            <person name="Shapiro H."/>
            <person name="Tanguay P."/>
            <person name="Tuskan G.A."/>
            <person name="Henrissat B."/>
            <person name="Van de Peer Y."/>
            <person name="Rouze P."/>
            <person name="Ellis J.G."/>
            <person name="Dodds P.N."/>
            <person name="Schein J.E."/>
            <person name="Zhong S."/>
            <person name="Hamelin R.C."/>
            <person name="Grigoriev I.V."/>
            <person name="Szabo L.J."/>
            <person name="Martin F."/>
        </authorList>
    </citation>
    <scope>NUCLEOTIDE SEQUENCE [LARGE SCALE GENOMIC DNA]</scope>
    <source>
        <strain evidence="8">98AG31 / pathotype 3-4-7</strain>
    </source>
</reference>
<dbReference type="GO" id="GO:0031461">
    <property type="term" value="C:cullin-RING ubiquitin ligase complex"/>
    <property type="evidence" value="ECO:0007669"/>
    <property type="project" value="InterPro"/>
</dbReference>
<dbReference type="OrthoDB" id="27073at2759"/>
<sequence length="660" mass="76287">MIRGILIHLDRTLWIRSDHKHSIWHLGLDLFRKHVLGVDGNRLSLLLSAVVCQQVDFDRLGRSTPVSSLQSINQLLHTTVGAEGFDRIILLPLIKSTDLFYEDEGKRLIIEVISDSLRVGGPQGYLRHSLVRIEAEVSRLSKLFKTSDETINEHTQSAILQSVERNLIYHHLDTLLSKGFGEMLVGFPERESSQSIQDLYKLIQNLGKESIQKLRNAFLIWMKQIGNRIVGVGYETSEQREKEDEEMIEKLIEFKLKMNDLVKICFESEREMFHVVKEAFESFINQRQNKPAELIAKYLDQKLRQGNRNMTDIELDQCLNQVLILFRYTQGKDIFEEFYKRDLSKRLLLSKSASIDTERNMVMKLKEECGGGFTAKLETMFRDIETSVDINNSYQTVLKKHKEHEEERSIELNVSVLTAGSWPSHHTAELQINLPNELNSSLKNFENFYQSKYLGRKLKWNHLLGQFILSASFHGSGGKIKKKELSVSTYQGIILLLFNEIESHESLGFEKIVEMSGLPVGEAARTLQSLACGKVRVLVKTPKGKDVNQTDCFSLNHEFKHDNFKIKINQIQFKETVMERQCTTKKVVTERSTLLQLSIVRIMKSRKQMKHHELVMEIINQLKDRFSVQPKEIKVGIESLIGRDYIERVDGSMDEYHYLA</sequence>
<dbReference type="GO" id="GO:0006511">
    <property type="term" value="P:ubiquitin-dependent protein catabolic process"/>
    <property type="evidence" value="ECO:0007669"/>
    <property type="project" value="InterPro"/>
</dbReference>
<dbReference type="InParanoid" id="F4RRK6"/>
<dbReference type="FunFam" id="1.10.10.10:FF:000014">
    <property type="entry name" value="Cullin 1"/>
    <property type="match status" value="1"/>
</dbReference>
<dbReference type="AlphaFoldDB" id="F4RRK6"/>
<dbReference type="KEGG" id="mlr:MELLADRAFT_44021"/>
<dbReference type="InterPro" id="IPR059120">
    <property type="entry name" value="Cullin-like_AB"/>
</dbReference>
<dbReference type="InterPro" id="IPR016157">
    <property type="entry name" value="Cullin_CS"/>
</dbReference>
<evidence type="ECO:0000313" key="8">
    <source>
        <dbReference type="Proteomes" id="UP000001072"/>
    </source>
</evidence>
<proteinExistence type="inferred from homology"/>
<dbReference type="Gene3D" id="1.10.10.10">
    <property type="entry name" value="Winged helix-like DNA-binding domain superfamily/Winged helix DNA-binding domain"/>
    <property type="match status" value="1"/>
</dbReference>
<dbReference type="InterPro" id="IPR036390">
    <property type="entry name" value="WH_DNA-bd_sf"/>
</dbReference>
<dbReference type="InterPro" id="IPR001373">
    <property type="entry name" value="Cullin_N"/>
</dbReference>
<comment type="similarity">
    <text evidence="1 4 5">Belongs to the cullin family.</text>
</comment>